<organism evidence="4 5">
    <name type="scientific">Nocardioides euryhalodurans</name>
    <dbReference type="NCBI Taxonomy" id="2518370"/>
    <lineage>
        <taxon>Bacteria</taxon>
        <taxon>Bacillati</taxon>
        <taxon>Actinomycetota</taxon>
        <taxon>Actinomycetes</taxon>
        <taxon>Propionibacteriales</taxon>
        <taxon>Nocardioidaceae</taxon>
        <taxon>Nocardioides</taxon>
    </lineage>
</organism>
<dbReference type="Proteomes" id="UP000294894">
    <property type="component" value="Chromosome"/>
</dbReference>
<evidence type="ECO:0000259" key="3">
    <source>
        <dbReference type="Pfam" id="PF13649"/>
    </source>
</evidence>
<dbReference type="InterPro" id="IPR029063">
    <property type="entry name" value="SAM-dependent_MTases_sf"/>
</dbReference>
<dbReference type="CDD" id="cd02440">
    <property type="entry name" value="AdoMet_MTases"/>
    <property type="match status" value="1"/>
</dbReference>
<evidence type="ECO:0000256" key="2">
    <source>
        <dbReference type="ARBA" id="ARBA00022679"/>
    </source>
</evidence>
<protein>
    <submittedName>
        <fullName evidence="4">Class I SAM-dependent methyltransferase</fullName>
    </submittedName>
</protein>
<keyword evidence="5" id="KW-1185">Reference proteome</keyword>
<dbReference type="Gene3D" id="3.40.50.150">
    <property type="entry name" value="Vaccinia Virus protein VP39"/>
    <property type="match status" value="1"/>
</dbReference>
<gene>
    <name evidence="4" type="ORF">EXE57_19265</name>
</gene>
<evidence type="ECO:0000313" key="5">
    <source>
        <dbReference type="Proteomes" id="UP000294894"/>
    </source>
</evidence>
<dbReference type="GO" id="GO:0008168">
    <property type="term" value="F:methyltransferase activity"/>
    <property type="evidence" value="ECO:0007669"/>
    <property type="project" value="UniProtKB-KW"/>
</dbReference>
<accession>A0A4P7GPL3</accession>
<dbReference type="Pfam" id="PF13649">
    <property type="entry name" value="Methyltransf_25"/>
    <property type="match status" value="1"/>
</dbReference>
<dbReference type="PANTHER" id="PTHR43861:SF1">
    <property type="entry name" value="TRANS-ACONITATE 2-METHYLTRANSFERASE"/>
    <property type="match status" value="1"/>
</dbReference>
<name>A0A4P7GPL3_9ACTN</name>
<keyword evidence="2 4" id="KW-0808">Transferase</keyword>
<proteinExistence type="predicted"/>
<feature type="domain" description="Methyltransferase" evidence="3">
    <location>
        <begin position="75"/>
        <end position="165"/>
    </location>
</feature>
<dbReference type="AlphaFoldDB" id="A0A4P7GPL3"/>
<dbReference type="InterPro" id="IPR041698">
    <property type="entry name" value="Methyltransf_25"/>
</dbReference>
<dbReference type="EMBL" id="CP038267">
    <property type="protein sequence ID" value="QBR94186.1"/>
    <property type="molecule type" value="Genomic_DNA"/>
</dbReference>
<dbReference type="PANTHER" id="PTHR43861">
    <property type="entry name" value="TRANS-ACONITATE 2-METHYLTRANSFERASE-RELATED"/>
    <property type="match status" value="1"/>
</dbReference>
<evidence type="ECO:0000256" key="1">
    <source>
        <dbReference type="ARBA" id="ARBA00022603"/>
    </source>
</evidence>
<keyword evidence="1 4" id="KW-0489">Methyltransferase</keyword>
<dbReference type="SUPFAM" id="SSF53335">
    <property type="entry name" value="S-adenosyl-L-methionine-dependent methyltransferases"/>
    <property type="match status" value="1"/>
</dbReference>
<reference evidence="4 5" key="1">
    <citation type="submission" date="2019-03" db="EMBL/GenBank/DDBJ databases">
        <title>Three New Species of Nocardioides, Nocardioides euryhalodurans sp. nov., Nocardioides seonyuensis sp. nov. and Nocardioides eburneoflavus sp. nov., Iolated from Soil.</title>
        <authorList>
            <person name="Roh S.G."/>
            <person name="Lee C."/>
            <person name="Kim M.-K."/>
            <person name="Kim S.B."/>
        </authorList>
    </citation>
    <scope>NUCLEOTIDE SEQUENCE [LARGE SCALE GENOMIC DNA]</scope>
    <source>
        <strain evidence="4 5">MMS17-SY117</strain>
    </source>
</reference>
<evidence type="ECO:0000313" key="4">
    <source>
        <dbReference type="EMBL" id="QBR94186.1"/>
    </source>
</evidence>
<sequence>MSRVIGKGEEGDHLRLDSEKVSKFFERRAARIPELGATRAVIYQDRHPDLAEKRDAYERRVLTPRLELDGSQRLLDVGCGTGRWTSTISSKVASYHGIDFAPGLVEHAAAEHGQPPRVRFSVADASDFSLDSLGEHEPFDRVLVSGVFIYLNDDGLDSALRCIAGATVDGALVLLREPVAQGDRLTLVDHHSEELDADYHAVYRTRAELLGAIEAAGGVPGFTLRGHGYVYDDPDLNNRRETQQEWFLLSTGTGAA</sequence>
<dbReference type="GO" id="GO:0032259">
    <property type="term" value="P:methylation"/>
    <property type="evidence" value="ECO:0007669"/>
    <property type="project" value="UniProtKB-KW"/>
</dbReference>
<dbReference type="KEGG" id="noy:EXE57_19265"/>
<dbReference type="OrthoDB" id="9795085at2"/>